<evidence type="ECO:0000256" key="3">
    <source>
        <dbReference type="ARBA" id="ARBA00022833"/>
    </source>
</evidence>
<dbReference type="AlphaFoldDB" id="A0A1I4U4P1"/>
<dbReference type="PANTHER" id="PTHR38777">
    <property type="entry name" value="FELS-2 PROPHAGE PROTEIN"/>
    <property type="match status" value="1"/>
</dbReference>
<accession>A0A1I4U4P1</accession>
<evidence type="ECO:0000313" key="7">
    <source>
        <dbReference type="Proteomes" id="UP000183287"/>
    </source>
</evidence>
<proteinExistence type="predicted"/>
<keyword evidence="1" id="KW-0479">Metal-binding</keyword>
<evidence type="ECO:0000313" key="6">
    <source>
        <dbReference type="EMBL" id="SFM83905.1"/>
    </source>
</evidence>
<protein>
    <submittedName>
        <fullName evidence="6">Phage/conjugal plasmid C-4 type zinc finger protein, TraR family</fullName>
    </submittedName>
</protein>
<dbReference type="GO" id="GO:0008270">
    <property type="term" value="F:zinc ion binding"/>
    <property type="evidence" value="ECO:0007669"/>
    <property type="project" value="UniProtKB-KW"/>
</dbReference>
<evidence type="ECO:0000256" key="1">
    <source>
        <dbReference type="ARBA" id="ARBA00022723"/>
    </source>
</evidence>
<name>A0A1I4U4P1_9PROT</name>
<dbReference type="Gene3D" id="1.20.120.910">
    <property type="entry name" value="DksA, coiled-coil domain"/>
    <property type="match status" value="1"/>
</dbReference>
<dbReference type="STRING" id="44574.AAW31_02225"/>
<feature type="domain" description="Zinc finger DksA/TraR C4-type" evidence="5">
    <location>
        <begin position="32"/>
        <end position="63"/>
    </location>
</feature>
<keyword evidence="7" id="KW-1185">Reference proteome</keyword>
<dbReference type="SUPFAM" id="SSF57716">
    <property type="entry name" value="Glucocorticoid receptor-like (DNA-binding domain)"/>
    <property type="match status" value="1"/>
</dbReference>
<comment type="caution">
    <text evidence="4">Lacks conserved residue(s) required for the propagation of feature annotation.</text>
</comment>
<evidence type="ECO:0000259" key="5">
    <source>
        <dbReference type="Pfam" id="PF01258"/>
    </source>
</evidence>
<dbReference type="RefSeq" id="WP_074906650.1">
    <property type="nucleotide sequence ID" value="NZ_FOUB01000059.1"/>
</dbReference>
<dbReference type="Proteomes" id="UP000183287">
    <property type="component" value="Unassembled WGS sequence"/>
</dbReference>
<dbReference type="Pfam" id="PF01258">
    <property type="entry name" value="zf-dskA_traR"/>
    <property type="match status" value="1"/>
</dbReference>
<evidence type="ECO:0000256" key="2">
    <source>
        <dbReference type="ARBA" id="ARBA00022771"/>
    </source>
</evidence>
<dbReference type="OrthoDB" id="9811543at2"/>
<reference evidence="7" key="1">
    <citation type="submission" date="2016-10" db="EMBL/GenBank/DDBJ databases">
        <authorList>
            <person name="Varghese N."/>
            <person name="Submissions S."/>
        </authorList>
    </citation>
    <scope>NUCLEOTIDE SEQUENCE [LARGE SCALE GENOMIC DNA]</scope>
    <source>
        <strain evidence="7">Nm44</strain>
    </source>
</reference>
<dbReference type="PANTHER" id="PTHR38777:SF1">
    <property type="entry name" value="DNAK SUPPRESSOR PROTEIN"/>
    <property type="match status" value="1"/>
</dbReference>
<sequence length="70" mass="8121">MKEDDLAQAIELAEYEYTQKRAIRPETQAPGFSHCEDCGEEIPQTRREIKGITRCLDCQQEHELTIKRGL</sequence>
<organism evidence="6 7">
    <name type="scientific">Nitrosomonas communis</name>
    <dbReference type="NCBI Taxonomy" id="44574"/>
    <lineage>
        <taxon>Bacteria</taxon>
        <taxon>Pseudomonadati</taxon>
        <taxon>Pseudomonadota</taxon>
        <taxon>Betaproteobacteria</taxon>
        <taxon>Nitrosomonadales</taxon>
        <taxon>Nitrosomonadaceae</taxon>
        <taxon>Nitrosomonas</taxon>
    </lineage>
</organism>
<dbReference type="EMBL" id="FOUB01000059">
    <property type="protein sequence ID" value="SFM83905.1"/>
    <property type="molecule type" value="Genomic_DNA"/>
</dbReference>
<dbReference type="GO" id="GO:1900378">
    <property type="term" value="P:positive regulation of secondary metabolite biosynthetic process"/>
    <property type="evidence" value="ECO:0007669"/>
    <property type="project" value="TreeGrafter"/>
</dbReference>
<keyword evidence="2" id="KW-0863">Zinc-finger</keyword>
<dbReference type="InterPro" id="IPR000962">
    <property type="entry name" value="Znf_DskA_TraR"/>
</dbReference>
<evidence type="ECO:0000256" key="4">
    <source>
        <dbReference type="PROSITE-ProRule" id="PRU00510"/>
    </source>
</evidence>
<dbReference type="PROSITE" id="PS51128">
    <property type="entry name" value="ZF_DKSA_2"/>
    <property type="match status" value="1"/>
</dbReference>
<keyword evidence="3" id="KW-0862">Zinc</keyword>
<gene>
    <name evidence="6" type="ORF">SAMN05421863_105915</name>
</gene>